<geneLocation type="plasmid" evidence="1">
    <name>pE5SP1</name>
</geneLocation>
<dbReference type="RefSeq" id="WP_255492394.1">
    <property type="nucleotide sequence ID" value="NZ_MG869618.1"/>
</dbReference>
<name>A0A2S1FIW9_9BURK</name>
<evidence type="ECO:0000313" key="1">
    <source>
        <dbReference type="EMBL" id="AWD72137.1"/>
    </source>
</evidence>
<sequence length="112" mass="12924">MRITKNRLFKTVPEAEKKDMSILIRMSKIDLETIRNSASIRNMSVAEFMRRAALGRKADVDYDTKIVLQLSDVVRSIRAIHKQMVELNLEPPEAIWSPVMDEALEAMHRISN</sequence>
<dbReference type="EMBL" id="MG869618">
    <property type="protein sequence ID" value="AWD72137.1"/>
    <property type="molecule type" value="Genomic_DNA"/>
</dbReference>
<keyword evidence="1" id="KW-0614">Plasmid</keyword>
<dbReference type="InterPro" id="IPR053842">
    <property type="entry name" value="NikA-like"/>
</dbReference>
<protein>
    <submittedName>
        <fullName evidence="1">Uncharacterized protein</fullName>
    </submittedName>
</protein>
<gene>
    <name evidence="1" type="ORF">pE5SP1_p012</name>
</gene>
<proteinExistence type="predicted"/>
<accession>A0A2S1FIW9</accession>
<reference evidence="1" key="1">
    <citation type="submission" date="2018-01" db="EMBL/GenBank/DDBJ databases">
        <title>Plasmids of psychrophilic Polaromonas spp. isolated from Arctic and Antarctic glaciers.</title>
        <authorList>
            <person name="Dziewit L."/>
            <person name="Ciok A."/>
        </authorList>
    </citation>
    <scope>NUCLEOTIDE SEQUENCE</scope>
    <source>
        <plasmid evidence="1">pE5SP1</plasmid>
    </source>
</reference>
<dbReference type="Pfam" id="PF21983">
    <property type="entry name" value="NikA-like"/>
    <property type="match status" value="1"/>
</dbReference>
<organism evidence="1">
    <name type="scientific">Polaromonas sp. E5S</name>
    <dbReference type="NCBI Taxonomy" id="1840267"/>
    <lineage>
        <taxon>Bacteria</taxon>
        <taxon>Pseudomonadati</taxon>
        <taxon>Pseudomonadota</taxon>
        <taxon>Betaproteobacteria</taxon>
        <taxon>Burkholderiales</taxon>
        <taxon>Comamonadaceae</taxon>
        <taxon>Polaromonas</taxon>
    </lineage>
</organism>
<dbReference type="AlphaFoldDB" id="A0A2S1FIW9"/>